<dbReference type="NCBIfam" id="TIGR00029">
    <property type="entry name" value="S20"/>
    <property type="match status" value="1"/>
</dbReference>
<sequence>MPNKKSAKKELRKSVKREIANVKVKNVMKTSVKKSLKKIQAADKSVKDDFALIMKNIDKAAKKGVIKKEAASRKKSRLAKKINALK</sequence>
<evidence type="ECO:0000256" key="5">
    <source>
        <dbReference type="ARBA" id="ARBA00023274"/>
    </source>
</evidence>
<gene>
    <name evidence="7 9" type="primary">rpsT</name>
    <name evidence="9" type="ORF">CVU83_03260</name>
</gene>
<dbReference type="GO" id="GO:0003735">
    <property type="term" value="F:structural constituent of ribosome"/>
    <property type="evidence" value="ECO:0007669"/>
    <property type="project" value="InterPro"/>
</dbReference>
<comment type="caution">
    <text evidence="9">The sequence shown here is derived from an EMBL/GenBank/DDBJ whole genome shotgun (WGS) entry which is preliminary data.</text>
</comment>
<evidence type="ECO:0000313" key="10">
    <source>
        <dbReference type="Proteomes" id="UP000233325"/>
    </source>
</evidence>
<dbReference type="AlphaFoldDB" id="A0A2N2DXL2"/>
<dbReference type="HAMAP" id="MF_00500">
    <property type="entry name" value="Ribosomal_bS20"/>
    <property type="match status" value="1"/>
</dbReference>
<dbReference type="GO" id="GO:0070181">
    <property type="term" value="F:small ribosomal subunit rRNA binding"/>
    <property type="evidence" value="ECO:0007669"/>
    <property type="project" value="TreeGrafter"/>
</dbReference>
<accession>A0A2N2DXL2</accession>
<organism evidence="9 10">
    <name type="scientific">Candidatus Falkowbacteria bacterium HGW-Falkowbacteria-2</name>
    <dbReference type="NCBI Taxonomy" id="2013769"/>
    <lineage>
        <taxon>Bacteria</taxon>
        <taxon>Candidatus Falkowiibacteriota</taxon>
    </lineage>
</organism>
<name>A0A2N2DXL2_9BACT</name>
<keyword evidence="3 7" id="KW-0694">RNA-binding</keyword>
<dbReference type="PANTHER" id="PTHR33398">
    <property type="entry name" value="30S RIBOSOMAL PROTEIN S20"/>
    <property type="match status" value="1"/>
</dbReference>
<comment type="similarity">
    <text evidence="1 7">Belongs to the bacterial ribosomal protein bS20 family.</text>
</comment>
<evidence type="ECO:0000256" key="3">
    <source>
        <dbReference type="ARBA" id="ARBA00022884"/>
    </source>
</evidence>
<dbReference type="PANTHER" id="PTHR33398:SF1">
    <property type="entry name" value="SMALL RIBOSOMAL SUBUNIT PROTEIN BS20C"/>
    <property type="match status" value="1"/>
</dbReference>
<dbReference type="EMBL" id="PHAH01000052">
    <property type="protein sequence ID" value="PKM87206.1"/>
    <property type="molecule type" value="Genomic_DNA"/>
</dbReference>
<evidence type="ECO:0000313" key="9">
    <source>
        <dbReference type="EMBL" id="PKM87206.1"/>
    </source>
</evidence>
<dbReference type="SUPFAM" id="SSF46992">
    <property type="entry name" value="Ribosomal protein S20"/>
    <property type="match status" value="1"/>
</dbReference>
<feature type="region of interest" description="Disordered" evidence="8">
    <location>
        <begin position="67"/>
        <end position="86"/>
    </location>
</feature>
<dbReference type="Proteomes" id="UP000233325">
    <property type="component" value="Unassembled WGS sequence"/>
</dbReference>
<reference evidence="9 10" key="1">
    <citation type="journal article" date="2017" name="ISME J.">
        <title>Potential for microbial H2 and metal transformations associated with novel bacteria and archaea in deep terrestrial subsurface sediments.</title>
        <authorList>
            <person name="Hernsdorf A.W."/>
            <person name="Amano Y."/>
            <person name="Miyakawa K."/>
            <person name="Ise K."/>
            <person name="Suzuki Y."/>
            <person name="Anantharaman K."/>
            <person name="Probst A."/>
            <person name="Burstein D."/>
            <person name="Thomas B.C."/>
            <person name="Banfield J.F."/>
        </authorList>
    </citation>
    <scope>NUCLEOTIDE SEQUENCE [LARGE SCALE GENOMIC DNA]</scope>
    <source>
        <strain evidence="9">HGW-Falkowbacteria-2</strain>
    </source>
</reference>
<comment type="function">
    <text evidence="7">Binds directly to 16S ribosomal RNA.</text>
</comment>
<evidence type="ECO:0000256" key="1">
    <source>
        <dbReference type="ARBA" id="ARBA00007634"/>
    </source>
</evidence>
<proteinExistence type="inferred from homology"/>
<dbReference type="InterPro" id="IPR002583">
    <property type="entry name" value="Ribosomal_bS20"/>
</dbReference>
<dbReference type="Gene3D" id="1.20.58.110">
    <property type="entry name" value="Ribosomal protein S20"/>
    <property type="match status" value="1"/>
</dbReference>
<protein>
    <recommendedName>
        <fullName evidence="6 7">Small ribosomal subunit protein bS20</fullName>
    </recommendedName>
</protein>
<evidence type="ECO:0000256" key="6">
    <source>
        <dbReference type="ARBA" id="ARBA00035136"/>
    </source>
</evidence>
<evidence type="ECO:0000256" key="4">
    <source>
        <dbReference type="ARBA" id="ARBA00022980"/>
    </source>
</evidence>
<keyword evidence="4 7" id="KW-0689">Ribosomal protein</keyword>
<evidence type="ECO:0000256" key="7">
    <source>
        <dbReference type="HAMAP-Rule" id="MF_00500"/>
    </source>
</evidence>
<dbReference type="InterPro" id="IPR036510">
    <property type="entry name" value="Ribosomal_bS20_sf"/>
</dbReference>
<dbReference type="GO" id="GO:0015935">
    <property type="term" value="C:small ribosomal subunit"/>
    <property type="evidence" value="ECO:0007669"/>
    <property type="project" value="TreeGrafter"/>
</dbReference>
<keyword evidence="2 7" id="KW-0699">rRNA-binding</keyword>
<evidence type="ECO:0000256" key="2">
    <source>
        <dbReference type="ARBA" id="ARBA00022730"/>
    </source>
</evidence>
<dbReference type="GO" id="GO:0005829">
    <property type="term" value="C:cytosol"/>
    <property type="evidence" value="ECO:0007669"/>
    <property type="project" value="TreeGrafter"/>
</dbReference>
<keyword evidence="5 7" id="KW-0687">Ribonucleoprotein</keyword>
<dbReference type="GO" id="GO:0006412">
    <property type="term" value="P:translation"/>
    <property type="evidence" value="ECO:0007669"/>
    <property type="project" value="UniProtKB-UniRule"/>
</dbReference>
<evidence type="ECO:0000256" key="8">
    <source>
        <dbReference type="SAM" id="MobiDB-lite"/>
    </source>
</evidence>
<dbReference type="Pfam" id="PF01649">
    <property type="entry name" value="Ribosomal_S20p"/>
    <property type="match status" value="1"/>
</dbReference>